<organism evidence="3 4">
    <name type="scientific">Epibacterium ulvae</name>
    <dbReference type="NCBI Taxonomy" id="1156985"/>
    <lineage>
        <taxon>Bacteria</taxon>
        <taxon>Pseudomonadati</taxon>
        <taxon>Pseudomonadota</taxon>
        <taxon>Alphaproteobacteria</taxon>
        <taxon>Rhodobacterales</taxon>
        <taxon>Roseobacteraceae</taxon>
        <taxon>Epibacterium</taxon>
    </lineage>
</organism>
<keyword evidence="1" id="KW-0812">Transmembrane</keyword>
<protein>
    <submittedName>
        <fullName evidence="3">Zc3h12a-like Ribonuclease NYN domain-containing protein</fullName>
    </submittedName>
</protein>
<evidence type="ECO:0000313" key="3">
    <source>
        <dbReference type="EMBL" id="SCZ58490.1"/>
    </source>
</evidence>
<evidence type="ECO:0000313" key="4">
    <source>
        <dbReference type="Proteomes" id="UP000198767"/>
    </source>
</evidence>
<feature type="domain" description="RNase NYN" evidence="2">
    <location>
        <begin position="56"/>
        <end position="163"/>
    </location>
</feature>
<accession>A0A1G5QAG5</accession>
<name>A0A1G5QAG5_9RHOB</name>
<keyword evidence="1" id="KW-0472">Membrane</keyword>
<proteinExistence type="predicted"/>
<dbReference type="RefSeq" id="WP_090217434.1">
    <property type="nucleotide sequence ID" value="NZ_FMWG01000003.1"/>
</dbReference>
<feature type="transmembrane region" description="Helical" evidence="1">
    <location>
        <begin position="28"/>
        <end position="47"/>
    </location>
</feature>
<dbReference type="STRING" id="1156985.SAMN04488118_103307"/>
<keyword evidence="1" id="KW-1133">Transmembrane helix</keyword>
<gene>
    <name evidence="3" type="ORF">SAMN04488118_103307</name>
</gene>
<dbReference type="AlphaFoldDB" id="A0A1G5QAG5"/>
<reference evidence="3 4" key="1">
    <citation type="submission" date="2016-10" db="EMBL/GenBank/DDBJ databases">
        <authorList>
            <person name="de Groot N.N."/>
        </authorList>
    </citation>
    <scope>NUCLEOTIDE SEQUENCE [LARGE SCALE GENOMIC DNA]</scope>
    <source>
        <strain evidence="3 4">U95</strain>
    </source>
</reference>
<dbReference type="OrthoDB" id="5196680at2"/>
<dbReference type="Gene3D" id="3.40.50.11980">
    <property type="match status" value="1"/>
</dbReference>
<evidence type="ECO:0000256" key="1">
    <source>
        <dbReference type="SAM" id="Phobius"/>
    </source>
</evidence>
<keyword evidence="4" id="KW-1185">Reference proteome</keyword>
<evidence type="ECO:0000259" key="2">
    <source>
        <dbReference type="Pfam" id="PF11977"/>
    </source>
</evidence>
<dbReference type="EMBL" id="FMWG01000003">
    <property type="protein sequence ID" value="SCZ58490.1"/>
    <property type="molecule type" value="Genomic_DNA"/>
</dbReference>
<dbReference type="InterPro" id="IPR021869">
    <property type="entry name" value="RNase_Zc3h12_NYN"/>
</dbReference>
<dbReference type="Proteomes" id="UP000198767">
    <property type="component" value="Unassembled WGS sequence"/>
</dbReference>
<dbReference type="Pfam" id="PF11977">
    <property type="entry name" value="RNase_Zc3h12a"/>
    <property type="match status" value="1"/>
</dbReference>
<sequence>MFVALSLVIFSTLVLVLSAINDAWSDFVVIGFAIFSASLFILFRAVFARIRKLKPKYIVIDGSNVMYWRDGVPSVNSVREIVDQLTRLQFVPCIVFDANAGYLLSGHYQNNRALAKALGVPEKQVTVVHRGTQADPMILDFARTLDAKIVSNDRFRDWIAAYPEVLRQGHLIKGGDSADGFWLARDQLQ</sequence>